<keyword evidence="9" id="KW-1185">Reference proteome</keyword>
<evidence type="ECO:0000259" key="6">
    <source>
        <dbReference type="PROSITE" id="PS51898"/>
    </source>
</evidence>
<dbReference type="Gene3D" id="1.10.443.10">
    <property type="entry name" value="Intergrase catalytic core"/>
    <property type="match status" value="1"/>
</dbReference>
<dbReference type="EMBL" id="CP070969">
    <property type="protein sequence ID" value="QSF43304.1"/>
    <property type="molecule type" value="Genomic_DNA"/>
</dbReference>
<organism evidence="8 9">
    <name type="scientific">Paenibacillus tianjinensis</name>
    <dbReference type="NCBI Taxonomy" id="2810347"/>
    <lineage>
        <taxon>Bacteria</taxon>
        <taxon>Bacillati</taxon>
        <taxon>Bacillota</taxon>
        <taxon>Bacilli</taxon>
        <taxon>Bacillales</taxon>
        <taxon>Paenibacillaceae</taxon>
        <taxon>Paenibacillus</taxon>
    </lineage>
</organism>
<accession>A0ABX7L9B6</accession>
<dbReference type="Proteomes" id="UP000663452">
    <property type="component" value="Chromosome"/>
</dbReference>
<dbReference type="InterPro" id="IPR004107">
    <property type="entry name" value="Integrase_SAM-like_N"/>
</dbReference>
<proteinExistence type="inferred from homology"/>
<evidence type="ECO:0000256" key="1">
    <source>
        <dbReference type="ARBA" id="ARBA00008857"/>
    </source>
</evidence>
<evidence type="ECO:0000256" key="5">
    <source>
        <dbReference type="PROSITE-ProRule" id="PRU01248"/>
    </source>
</evidence>
<feature type="domain" description="Tyr recombinase" evidence="6">
    <location>
        <begin position="174"/>
        <end position="357"/>
    </location>
</feature>
<dbReference type="Gene3D" id="1.10.150.130">
    <property type="match status" value="1"/>
</dbReference>
<dbReference type="Pfam" id="PF00589">
    <property type="entry name" value="Phage_integrase"/>
    <property type="match status" value="1"/>
</dbReference>
<dbReference type="InterPro" id="IPR050808">
    <property type="entry name" value="Phage_Integrase"/>
</dbReference>
<name>A0ABX7L9B6_9BACL</name>
<dbReference type="PROSITE" id="PS51900">
    <property type="entry name" value="CB"/>
    <property type="match status" value="1"/>
</dbReference>
<dbReference type="CDD" id="cd01189">
    <property type="entry name" value="INT_ICEBs1_C_like"/>
    <property type="match status" value="1"/>
</dbReference>
<feature type="domain" description="Core-binding (CB)" evidence="7">
    <location>
        <begin position="63"/>
        <end position="150"/>
    </location>
</feature>
<keyword evidence="4" id="KW-0233">DNA recombination</keyword>
<evidence type="ECO:0000259" key="7">
    <source>
        <dbReference type="PROSITE" id="PS51900"/>
    </source>
</evidence>
<evidence type="ECO:0000313" key="8">
    <source>
        <dbReference type="EMBL" id="QSF43304.1"/>
    </source>
</evidence>
<evidence type="ECO:0000256" key="3">
    <source>
        <dbReference type="ARBA" id="ARBA00023125"/>
    </source>
</evidence>
<reference evidence="8 9" key="1">
    <citation type="submission" date="2021-02" db="EMBL/GenBank/DDBJ databases">
        <title>Paenibacillus tianjinensis sp. nov.</title>
        <authorList>
            <person name="Liu H."/>
        </authorList>
    </citation>
    <scope>NUCLEOTIDE SEQUENCE [LARGE SCALE GENOMIC DNA]</scope>
    <source>
        <strain evidence="8 9">TB2019</strain>
    </source>
</reference>
<dbReference type="Pfam" id="PF14659">
    <property type="entry name" value="Phage_int_SAM_3"/>
    <property type="match status" value="1"/>
</dbReference>
<dbReference type="PANTHER" id="PTHR30629:SF2">
    <property type="entry name" value="PROPHAGE INTEGRASE INTS-RELATED"/>
    <property type="match status" value="1"/>
</dbReference>
<dbReference type="SUPFAM" id="SSF56349">
    <property type="entry name" value="DNA breaking-rejoining enzymes"/>
    <property type="match status" value="1"/>
</dbReference>
<comment type="similarity">
    <text evidence="1">Belongs to the 'phage' integrase family.</text>
</comment>
<protein>
    <submittedName>
        <fullName evidence="8">Tyrosine-type recombinase/integrase</fullName>
    </submittedName>
</protein>
<keyword evidence="2" id="KW-0229">DNA integration</keyword>
<dbReference type="InterPro" id="IPR002104">
    <property type="entry name" value="Integrase_catalytic"/>
</dbReference>
<dbReference type="InterPro" id="IPR010998">
    <property type="entry name" value="Integrase_recombinase_N"/>
</dbReference>
<evidence type="ECO:0000256" key="2">
    <source>
        <dbReference type="ARBA" id="ARBA00022908"/>
    </source>
</evidence>
<dbReference type="InterPro" id="IPR013762">
    <property type="entry name" value="Integrase-like_cat_sf"/>
</dbReference>
<evidence type="ECO:0000256" key="4">
    <source>
        <dbReference type="ARBA" id="ARBA00023172"/>
    </source>
</evidence>
<gene>
    <name evidence="8" type="ORF">JRJ22_18730</name>
</gene>
<dbReference type="InterPro" id="IPR044068">
    <property type="entry name" value="CB"/>
</dbReference>
<keyword evidence="3 5" id="KW-0238">DNA-binding</keyword>
<evidence type="ECO:0000313" key="9">
    <source>
        <dbReference type="Proteomes" id="UP000663452"/>
    </source>
</evidence>
<dbReference type="PROSITE" id="PS51898">
    <property type="entry name" value="TYR_RECOMBINASE"/>
    <property type="match status" value="1"/>
</dbReference>
<dbReference type="RefSeq" id="WP_206100942.1">
    <property type="nucleotide sequence ID" value="NZ_CP070969.1"/>
</dbReference>
<dbReference type="InterPro" id="IPR011010">
    <property type="entry name" value="DNA_brk_join_enz"/>
</dbReference>
<sequence length="374" mass="43025">MPIYEYIKKGKVHYKYAFEVKDTNGKRKTIKESGFTKKTECKIAEALARTEWEKGNHINPSAITFGDYITEWLKNKKDIGVKTRHTNVGHINNHILPAIGHIPLQKLTYEDIEYLIQEMQKKVLPNGKNLAEGTIRKVFNLVQTSLRAAVKRELIMRNPIDKLDKGSKPKAGKPKYDYWSVEEVNEFLSNLKHRLKILFILAIYTGMRRGEILALKWKDINFKTRQIRIAKAKTDAGERSITTSKFVIGALTDHFNQVLAEKSKYNESYIDNNYIICDELGHSLSTSNFHKFWTRKLEATGVRKIRFHDLRHTCASLMFSAGVHPKVVQEMLGHSSIKVTLDMYSHMMPNMQADAATAMENLLSQTEDNPPEKE</sequence>
<dbReference type="PANTHER" id="PTHR30629">
    <property type="entry name" value="PROPHAGE INTEGRASE"/>
    <property type="match status" value="1"/>
</dbReference>